<organism evidence="1 2">
    <name type="scientific">Oryza sativa subsp. japonica</name>
    <name type="common">Rice</name>
    <dbReference type="NCBI Taxonomy" id="39947"/>
    <lineage>
        <taxon>Eukaryota</taxon>
        <taxon>Viridiplantae</taxon>
        <taxon>Streptophyta</taxon>
        <taxon>Embryophyta</taxon>
        <taxon>Tracheophyta</taxon>
        <taxon>Spermatophyta</taxon>
        <taxon>Magnoliopsida</taxon>
        <taxon>Liliopsida</taxon>
        <taxon>Poales</taxon>
        <taxon>Poaceae</taxon>
        <taxon>BOP clade</taxon>
        <taxon>Oryzoideae</taxon>
        <taxon>Oryzeae</taxon>
        <taxon>Oryzinae</taxon>
        <taxon>Oryza</taxon>
        <taxon>Oryza sativa</taxon>
    </lineage>
</organism>
<sequence length="101" mass="11950">MESAVDTTNNFLVAILHPQHSHELYFRIKHILVQTKAELHDALVKSHEGHVDCVVEVENRIVDNANFHRFYIQTSSFDYFGLHRVYMLILILQNYKHVHRP</sequence>
<reference evidence="2" key="1">
    <citation type="journal article" date="2005" name="Nature">
        <title>The map-based sequence of the rice genome.</title>
        <authorList>
            <consortium name="International rice genome sequencing project (IRGSP)"/>
            <person name="Matsumoto T."/>
            <person name="Wu J."/>
            <person name="Kanamori H."/>
            <person name="Katayose Y."/>
            <person name="Fujisawa M."/>
            <person name="Namiki N."/>
            <person name="Mizuno H."/>
            <person name="Yamamoto K."/>
            <person name="Antonio B.A."/>
            <person name="Baba T."/>
            <person name="Sakata K."/>
            <person name="Nagamura Y."/>
            <person name="Aoki H."/>
            <person name="Arikawa K."/>
            <person name="Arita K."/>
            <person name="Bito T."/>
            <person name="Chiden Y."/>
            <person name="Fujitsuka N."/>
            <person name="Fukunaka R."/>
            <person name="Hamada M."/>
            <person name="Harada C."/>
            <person name="Hayashi A."/>
            <person name="Hijishita S."/>
            <person name="Honda M."/>
            <person name="Hosokawa S."/>
            <person name="Ichikawa Y."/>
            <person name="Idonuma A."/>
            <person name="Iijima M."/>
            <person name="Ikeda M."/>
            <person name="Ikeno M."/>
            <person name="Ito K."/>
            <person name="Ito S."/>
            <person name="Ito T."/>
            <person name="Ito Y."/>
            <person name="Ito Y."/>
            <person name="Iwabuchi A."/>
            <person name="Kamiya K."/>
            <person name="Karasawa W."/>
            <person name="Kurita K."/>
            <person name="Katagiri S."/>
            <person name="Kikuta A."/>
            <person name="Kobayashi H."/>
            <person name="Kobayashi N."/>
            <person name="Machita K."/>
            <person name="Maehara T."/>
            <person name="Masukawa M."/>
            <person name="Mizubayashi T."/>
            <person name="Mukai Y."/>
            <person name="Nagasaki H."/>
            <person name="Nagata Y."/>
            <person name="Naito S."/>
            <person name="Nakashima M."/>
            <person name="Nakama Y."/>
            <person name="Nakamichi Y."/>
            <person name="Nakamura M."/>
            <person name="Meguro A."/>
            <person name="Negishi M."/>
            <person name="Ohta I."/>
            <person name="Ohta T."/>
            <person name="Okamoto M."/>
            <person name="Ono N."/>
            <person name="Saji S."/>
            <person name="Sakaguchi M."/>
            <person name="Sakai K."/>
            <person name="Shibata M."/>
            <person name="Shimokawa T."/>
            <person name="Song J."/>
            <person name="Takazaki Y."/>
            <person name="Terasawa K."/>
            <person name="Tsugane M."/>
            <person name="Tsuji K."/>
            <person name="Ueda S."/>
            <person name="Waki K."/>
            <person name="Yamagata H."/>
            <person name="Yamamoto M."/>
            <person name="Yamamoto S."/>
            <person name="Yamane H."/>
            <person name="Yoshiki S."/>
            <person name="Yoshihara R."/>
            <person name="Yukawa K."/>
            <person name="Zhong H."/>
            <person name="Yano M."/>
            <person name="Yuan Q."/>
            <person name="Ouyang S."/>
            <person name="Liu J."/>
            <person name="Jones K.M."/>
            <person name="Gansberger K."/>
            <person name="Moffat K."/>
            <person name="Hill J."/>
            <person name="Bera J."/>
            <person name="Fadrosh D."/>
            <person name="Jin S."/>
            <person name="Johri S."/>
            <person name="Kim M."/>
            <person name="Overton L."/>
            <person name="Reardon M."/>
            <person name="Tsitrin T."/>
            <person name="Vuong H."/>
            <person name="Weaver B."/>
            <person name="Ciecko A."/>
            <person name="Tallon L."/>
            <person name="Jackson J."/>
            <person name="Pai G."/>
            <person name="Aken S.V."/>
            <person name="Utterback T."/>
            <person name="Reidmuller S."/>
            <person name="Feldblyum T."/>
            <person name="Hsiao J."/>
            <person name="Zismann V."/>
            <person name="Iobst S."/>
            <person name="de Vazeille A.R."/>
            <person name="Buell C.R."/>
            <person name="Ying K."/>
            <person name="Li Y."/>
            <person name="Lu T."/>
            <person name="Huang Y."/>
            <person name="Zhao Q."/>
            <person name="Feng Q."/>
            <person name="Zhang L."/>
            <person name="Zhu J."/>
            <person name="Weng Q."/>
            <person name="Mu J."/>
            <person name="Lu Y."/>
            <person name="Fan D."/>
            <person name="Liu Y."/>
            <person name="Guan J."/>
            <person name="Zhang Y."/>
            <person name="Yu S."/>
            <person name="Liu X."/>
            <person name="Zhang Y."/>
            <person name="Hong G."/>
            <person name="Han B."/>
            <person name="Choisne N."/>
            <person name="Demange N."/>
            <person name="Orjeda G."/>
            <person name="Samain S."/>
            <person name="Cattolico L."/>
            <person name="Pelletier E."/>
            <person name="Couloux A."/>
            <person name="Segurens B."/>
            <person name="Wincker P."/>
            <person name="D'Hont A."/>
            <person name="Scarpelli C."/>
            <person name="Weissenbach J."/>
            <person name="Salanoubat M."/>
            <person name="Quetier F."/>
            <person name="Yu Y."/>
            <person name="Kim H.R."/>
            <person name="Rambo T."/>
            <person name="Currie J."/>
            <person name="Collura K."/>
            <person name="Luo M."/>
            <person name="Yang T."/>
            <person name="Ammiraju J.S.S."/>
            <person name="Engler F."/>
            <person name="Soderlund C."/>
            <person name="Wing R.A."/>
            <person name="Palmer L.E."/>
            <person name="de la Bastide M."/>
            <person name="Spiegel L."/>
            <person name="Nascimento L."/>
            <person name="Zutavern T."/>
            <person name="O'Shaughnessy A."/>
            <person name="Dike S."/>
            <person name="Dedhia N."/>
            <person name="Preston R."/>
            <person name="Balija V."/>
            <person name="McCombie W.R."/>
            <person name="Chow T."/>
            <person name="Chen H."/>
            <person name="Chung M."/>
            <person name="Chen C."/>
            <person name="Shaw J."/>
            <person name="Wu H."/>
            <person name="Hsiao K."/>
            <person name="Chao Y."/>
            <person name="Chu M."/>
            <person name="Cheng C."/>
            <person name="Hour A."/>
            <person name="Lee P."/>
            <person name="Lin S."/>
            <person name="Lin Y."/>
            <person name="Liou J."/>
            <person name="Liu S."/>
            <person name="Hsing Y."/>
            <person name="Raghuvanshi S."/>
            <person name="Mohanty A."/>
            <person name="Bharti A.K."/>
            <person name="Gaur A."/>
            <person name="Gupta V."/>
            <person name="Kumar D."/>
            <person name="Ravi V."/>
            <person name="Vij S."/>
            <person name="Kapur A."/>
            <person name="Khurana P."/>
            <person name="Khurana P."/>
            <person name="Khurana J.P."/>
            <person name="Tyagi A.K."/>
            <person name="Gaikwad K."/>
            <person name="Singh A."/>
            <person name="Dalal V."/>
            <person name="Srivastava S."/>
            <person name="Dixit A."/>
            <person name="Pal A.K."/>
            <person name="Ghazi I.A."/>
            <person name="Yadav M."/>
            <person name="Pandit A."/>
            <person name="Bhargava A."/>
            <person name="Sureshbabu K."/>
            <person name="Batra K."/>
            <person name="Sharma T.R."/>
            <person name="Mohapatra T."/>
            <person name="Singh N.K."/>
            <person name="Messing J."/>
            <person name="Nelson A.B."/>
            <person name="Fuks G."/>
            <person name="Kavchok S."/>
            <person name="Keizer G."/>
            <person name="Linton E."/>
            <person name="Llaca V."/>
            <person name="Song R."/>
            <person name="Tanyolac B."/>
            <person name="Young S."/>
            <person name="Ho-Il K."/>
            <person name="Hahn J.H."/>
            <person name="Sangsakoo G."/>
            <person name="Vanavichit A."/>
            <person name="de Mattos Luiz.A.T."/>
            <person name="Zimmer P.D."/>
            <person name="Malone G."/>
            <person name="Dellagostin O."/>
            <person name="de Oliveira A.C."/>
            <person name="Bevan M."/>
            <person name="Bancroft I."/>
            <person name="Minx P."/>
            <person name="Cordum H."/>
            <person name="Wilson R."/>
            <person name="Cheng Z."/>
            <person name="Jin W."/>
            <person name="Jiang J."/>
            <person name="Leong S.A."/>
            <person name="Iwama H."/>
            <person name="Gojobori T."/>
            <person name="Itoh T."/>
            <person name="Niimura Y."/>
            <person name="Fujii Y."/>
            <person name="Habara T."/>
            <person name="Sakai H."/>
            <person name="Sato Y."/>
            <person name="Wilson G."/>
            <person name="Kumar K."/>
            <person name="McCouch S."/>
            <person name="Juretic N."/>
            <person name="Hoen D."/>
            <person name="Wright S."/>
            <person name="Bruskiewich R."/>
            <person name="Bureau T."/>
            <person name="Miyao A."/>
            <person name="Hirochika H."/>
            <person name="Nishikawa T."/>
            <person name="Kadowaki K."/>
            <person name="Sugiura M."/>
            <person name="Burr B."/>
            <person name="Sasaki T."/>
        </authorList>
    </citation>
    <scope>NUCLEOTIDE SEQUENCE [LARGE SCALE GENOMIC DNA]</scope>
    <source>
        <strain evidence="2">cv. Nipponbare</strain>
    </source>
</reference>
<evidence type="ECO:0000313" key="1">
    <source>
        <dbReference type="EMBL" id="BAS79428.1"/>
    </source>
</evidence>
<evidence type="ECO:0000313" key="2">
    <source>
        <dbReference type="Proteomes" id="UP000059680"/>
    </source>
</evidence>
<proteinExistence type="predicted"/>
<protein>
    <submittedName>
        <fullName evidence="1">Os02g0581400 protein</fullName>
    </submittedName>
</protein>
<dbReference type="ExpressionAtlas" id="A0A0P0VKV6">
    <property type="expression patterns" value="baseline and differential"/>
</dbReference>
<dbReference type="Proteomes" id="UP000059680">
    <property type="component" value="Chromosome 2"/>
</dbReference>
<reference evidence="1 2" key="2">
    <citation type="journal article" date="2013" name="Plant Cell Physiol.">
        <title>Rice Annotation Project Database (RAP-DB): an integrative and interactive database for rice genomics.</title>
        <authorList>
            <person name="Sakai H."/>
            <person name="Lee S.S."/>
            <person name="Tanaka T."/>
            <person name="Numa H."/>
            <person name="Kim J."/>
            <person name="Kawahara Y."/>
            <person name="Wakimoto H."/>
            <person name="Yang C.C."/>
            <person name="Iwamoto M."/>
            <person name="Abe T."/>
            <person name="Yamada Y."/>
            <person name="Muto A."/>
            <person name="Inokuchi H."/>
            <person name="Ikemura T."/>
            <person name="Matsumoto T."/>
            <person name="Sasaki T."/>
            <person name="Itoh T."/>
        </authorList>
    </citation>
    <scope>NUCLEOTIDE SEQUENCE [LARGE SCALE GENOMIC DNA]</scope>
    <source>
        <strain evidence="2">cv. Nipponbare</strain>
    </source>
</reference>
<name>A0A0P0VKV6_ORYSJ</name>
<gene>
    <name evidence="1" type="ordered locus">Os02g0581400</name>
    <name evidence="1" type="ORF">OSNPB_020581400</name>
</gene>
<dbReference type="AlphaFoldDB" id="A0A0P0VKV6"/>
<dbReference type="EMBL" id="AP014958">
    <property type="protein sequence ID" value="BAS79428.1"/>
    <property type="molecule type" value="Genomic_DNA"/>
</dbReference>
<keyword evidence="2" id="KW-1185">Reference proteome</keyword>
<accession>A0A0P0VKV6</accession>
<reference evidence="1 2" key="3">
    <citation type="journal article" date="2013" name="Rice">
        <title>Improvement of the Oryza sativa Nipponbare reference genome using next generation sequence and optical map data.</title>
        <authorList>
            <person name="Kawahara Y."/>
            <person name="de la Bastide M."/>
            <person name="Hamilton J.P."/>
            <person name="Kanamori H."/>
            <person name="McCombie W.R."/>
            <person name="Ouyang S."/>
            <person name="Schwartz D.C."/>
            <person name="Tanaka T."/>
            <person name="Wu J."/>
            <person name="Zhou S."/>
            <person name="Childs K.L."/>
            <person name="Davidson R.M."/>
            <person name="Lin H."/>
            <person name="Quesada-Ocampo L."/>
            <person name="Vaillancourt B."/>
            <person name="Sakai H."/>
            <person name="Lee S.S."/>
            <person name="Kim J."/>
            <person name="Numa H."/>
            <person name="Itoh T."/>
            <person name="Buell C.R."/>
            <person name="Matsumoto T."/>
        </authorList>
    </citation>
    <scope>NUCLEOTIDE SEQUENCE [LARGE SCALE GENOMIC DNA]</scope>
    <source>
        <strain evidence="2">cv. Nipponbare</strain>
    </source>
</reference>
<dbReference type="Gramene" id="Os02t0581400-02">
    <property type="protein sequence ID" value="Os02t0581400-02"/>
    <property type="gene ID" value="Os02g0581400"/>
</dbReference>